<evidence type="ECO:0000256" key="1">
    <source>
        <dbReference type="SAM" id="MobiDB-lite"/>
    </source>
</evidence>
<dbReference type="Proteomes" id="UP000642125">
    <property type="component" value="Unassembled WGS sequence"/>
</dbReference>
<dbReference type="AlphaFoldDB" id="A0A919P5Z6"/>
<dbReference type="Pfam" id="PF19730">
    <property type="entry name" value="DUF6221"/>
    <property type="match status" value="1"/>
</dbReference>
<evidence type="ECO:0000313" key="3">
    <source>
        <dbReference type="Proteomes" id="UP000642125"/>
    </source>
</evidence>
<organism evidence="2 3">
    <name type="scientific">Cellulomonas pakistanensis</name>
    <dbReference type="NCBI Taxonomy" id="992287"/>
    <lineage>
        <taxon>Bacteria</taxon>
        <taxon>Bacillati</taxon>
        <taxon>Actinomycetota</taxon>
        <taxon>Actinomycetes</taxon>
        <taxon>Micrococcales</taxon>
        <taxon>Cellulomonadaceae</taxon>
        <taxon>Cellulomonas</taxon>
    </lineage>
</organism>
<name>A0A919P5Z6_9CELL</name>
<sequence>MPEGSRSEDGPSMTLATFLLERIAESEAAARRQLPGGGHGGPHGQAARADDAVYRRDPADPVRLLAECRVRRELIVLAYEATGLDETVDMEREAGSRHDSGVLYVGDRILRAIASLYDGHPDFEPAWRA</sequence>
<proteinExistence type="predicted"/>
<feature type="region of interest" description="Disordered" evidence="1">
    <location>
        <begin position="29"/>
        <end position="54"/>
    </location>
</feature>
<accession>A0A919P5Z6</accession>
<evidence type="ECO:0000313" key="2">
    <source>
        <dbReference type="EMBL" id="GIG34731.1"/>
    </source>
</evidence>
<gene>
    <name evidence="2" type="ORF">Cpa01nite_01120</name>
</gene>
<keyword evidence="3" id="KW-1185">Reference proteome</keyword>
<reference evidence="2" key="1">
    <citation type="submission" date="2021-01" db="EMBL/GenBank/DDBJ databases">
        <title>Whole genome shotgun sequence of Cellulomonas pakistanensis NBRC 110800.</title>
        <authorList>
            <person name="Komaki H."/>
            <person name="Tamura T."/>
        </authorList>
    </citation>
    <scope>NUCLEOTIDE SEQUENCE</scope>
    <source>
        <strain evidence="2">NBRC 110800</strain>
    </source>
</reference>
<protein>
    <submittedName>
        <fullName evidence="2">Uncharacterized protein</fullName>
    </submittedName>
</protein>
<dbReference type="EMBL" id="BONO01000001">
    <property type="protein sequence ID" value="GIG34731.1"/>
    <property type="molecule type" value="Genomic_DNA"/>
</dbReference>
<dbReference type="InterPro" id="IPR046193">
    <property type="entry name" value="DUF6221"/>
</dbReference>
<comment type="caution">
    <text evidence="2">The sequence shown here is derived from an EMBL/GenBank/DDBJ whole genome shotgun (WGS) entry which is preliminary data.</text>
</comment>